<name>A0A174ZCS4_9FIRM</name>
<keyword evidence="3 5" id="KW-0949">S-adenosyl-L-methionine</keyword>
<comment type="caution">
    <text evidence="5">Lacks conserved residue(s) required for the propagation of feature annotation.</text>
</comment>
<evidence type="ECO:0000259" key="7">
    <source>
        <dbReference type="Pfam" id="PF17827"/>
    </source>
</evidence>
<dbReference type="PANTHER" id="PTHR18895:SF74">
    <property type="entry name" value="MTRF1L RELEASE FACTOR GLUTAMINE METHYLTRANSFERASE"/>
    <property type="match status" value="1"/>
</dbReference>
<dbReference type="AlphaFoldDB" id="A0A174ZCS4"/>
<comment type="similarity">
    <text evidence="5">Belongs to the protein N5-glutamine methyltransferase family. PrmC subfamily.</text>
</comment>
<dbReference type="InterPro" id="IPR019874">
    <property type="entry name" value="RF_methyltr_PrmC"/>
</dbReference>
<organism evidence="9 13">
    <name type="scientific">Lachnospira eligens</name>
    <dbReference type="NCBI Taxonomy" id="39485"/>
    <lineage>
        <taxon>Bacteria</taxon>
        <taxon>Bacillati</taxon>
        <taxon>Bacillota</taxon>
        <taxon>Clostridia</taxon>
        <taxon>Lachnospirales</taxon>
        <taxon>Lachnospiraceae</taxon>
        <taxon>Lachnospira</taxon>
    </lineage>
</organism>
<feature type="domain" description="Methyltransferase small" evidence="6">
    <location>
        <begin position="106"/>
        <end position="190"/>
    </location>
</feature>
<dbReference type="OrthoDB" id="9800643at2"/>
<evidence type="ECO:0000313" key="8">
    <source>
        <dbReference type="EMBL" id="CUQ77564.1"/>
    </source>
</evidence>
<feature type="binding site" evidence="5">
    <location>
        <position position="186"/>
    </location>
    <ligand>
        <name>S-adenosyl-L-methionine</name>
        <dbReference type="ChEBI" id="CHEBI:59789"/>
    </ligand>
</feature>
<dbReference type="Gene3D" id="1.10.8.10">
    <property type="entry name" value="DNA helicase RuvA subunit, C-terminal domain"/>
    <property type="match status" value="1"/>
</dbReference>
<reference evidence="12 13" key="1">
    <citation type="submission" date="2015-09" db="EMBL/GenBank/DDBJ databases">
        <authorList>
            <consortium name="Pathogen Informatics"/>
        </authorList>
    </citation>
    <scope>NUCLEOTIDE SEQUENCE [LARGE SCALE GENOMIC DNA]</scope>
    <source>
        <strain evidence="8 12">2789STDY5834875</strain>
        <strain evidence="9 13">2789STDY5834878</strain>
    </source>
</reference>
<dbReference type="NCBIfam" id="TIGR00536">
    <property type="entry name" value="hemK_fam"/>
    <property type="match status" value="1"/>
</dbReference>
<protein>
    <recommendedName>
        <fullName evidence="5">Release factor glutamine methyltransferase</fullName>
        <shortName evidence="5">RF MTase</shortName>
        <ecNumber evidence="5">2.1.1.297</ecNumber>
    </recommendedName>
    <alternativeName>
        <fullName evidence="5">N5-glutamine methyltransferase PrmC</fullName>
    </alternativeName>
    <alternativeName>
        <fullName evidence="5">Protein-(glutamine-N5) MTase PrmC</fullName>
    </alternativeName>
    <alternativeName>
        <fullName evidence="5">Protein-glutamine N-methyltransferase PrmC</fullName>
    </alternativeName>
</protein>
<dbReference type="GO" id="GO:0032259">
    <property type="term" value="P:methylation"/>
    <property type="evidence" value="ECO:0007669"/>
    <property type="project" value="UniProtKB-KW"/>
</dbReference>
<dbReference type="InterPro" id="IPR002052">
    <property type="entry name" value="DNA_methylase_N6_adenine_CS"/>
</dbReference>
<dbReference type="RefSeq" id="WP_022097767.1">
    <property type="nucleotide sequence ID" value="NZ_CABIXW010000002.1"/>
</dbReference>
<dbReference type="HAMAP" id="MF_02126">
    <property type="entry name" value="RF_methyltr_PrmC"/>
    <property type="match status" value="1"/>
</dbReference>
<dbReference type="EMBL" id="QSHM01000003">
    <property type="protein sequence ID" value="RHC14199.1"/>
    <property type="molecule type" value="Genomic_DNA"/>
</dbReference>
<accession>A0A174ZCS4</accession>
<feature type="binding site" evidence="5">
    <location>
        <begin position="186"/>
        <end position="189"/>
    </location>
    <ligand>
        <name>substrate</name>
    </ligand>
</feature>
<dbReference type="Proteomes" id="UP000095621">
    <property type="component" value="Unassembled WGS sequence"/>
</dbReference>
<dbReference type="EMBL" id="CZBV01000002">
    <property type="protein sequence ID" value="CUQ81946.1"/>
    <property type="molecule type" value="Genomic_DNA"/>
</dbReference>
<evidence type="ECO:0000313" key="12">
    <source>
        <dbReference type="Proteomes" id="UP000095621"/>
    </source>
</evidence>
<dbReference type="PANTHER" id="PTHR18895">
    <property type="entry name" value="HEMK METHYLTRANSFERASE"/>
    <property type="match status" value="1"/>
</dbReference>
<dbReference type="Proteomes" id="UP000095780">
    <property type="component" value="Unassembled WGS sequence"/>
</dbReference>
<dbReference type="InterPro" id="IPR040758">
    <property type="entry name" value="PrmC_N"/>
</dbReference>
<evidence type="ECO:0000259" key="6">
    <source>
        <dbReference type="Pfam" id="PF05175"/>
    </source>
</evidence>
<feature type="domain" description="Release factor glutamine methyltransferase N-terminal" evidence="7">
    <location>
        <begin position="6"/>
        <end position="76"/>
    </location>
</feature>
<dbReference type="EMBL" id="WKRD01000002">
    <property type="protein sequence ID" value="MSC56524.1"/>
    <property type="molecule type" value="Genomic_DNA"/>
</dbReference>
<feature type="binding site" evidence="5">
    <location>
        <position position="142"/>
    </location>
    <ligand>
        <name>S-adenosyl-L-methionine</name>
        <dbReference type="ChEBI" id="CHEBI:59789"/>
    </ligand>
</feature>
<dbReference type="EMBL" id="CZBU01000003">
    <property type="protein sequence ID" value="CUQ77564.1"/>
    <property type="molecule type" value="Genomic_DNA"/>
</dbReference>
<evidence type="ECO:0000256" key="1">
    <source>
        <dbReference type="ARBA" id="ARBA00022603"/>
    </source>
</evidence>
<dbReference type="CDD" id="cd02440">
    <property type="entry name" value="AdoMet_MTases"/>
    <property type="match status" value="1"/>
</dbReference>
<dbReference type="Pfam" id="PF17827">
    <property type="entry name" value="PrmC_N"/>
    <property type="match status" value="1"/>
</dbReference>
<dbReference type="Proteomes" id="UP000481964">
    <property type="component" value="Unassembled WGS sequence"/>
</dbReference>
<evidence type="ECO:0000313" key="15">
    <source>
        <dbReference type="Proteomes" id="UP000481964"/>
    </source>
</evidence>
<dbReference type="NCBIfam" id="TIGR03534">
    <property type="entry name" value="RF_mod_PrmC"/>
    <property type="match status" value="1"/>
</dbReference>
<dbReference type="InterPro" id="IPR050320">
    <property type="entry name" value="N5-glutamine_MTase"/>
</dbReference>
<comment type="function">
    <text evidence="5">Methylates the class 1 translation termination release factors RF1/PrfA and RF2/PrfB on the glutamine residue of the universally conserved GGQ motif.</text>
</comment>
<reference evidence="10 15" key="3">
    <citation type="journal article" date="2019" name="Nat. Med.">
        <title>A library of human gut bacterial isolates paired with longitudinal multiomics data enables mechanistic microbiome research.</title>
        <authorList>
            <person name="Poyet M."/>
            <person name="Groussin M."/>
            <person name="Gibbons S.M."/>
            <person name="Avila-Pacheco J."/>
            <person name="Jiang X."/>
            <person name="Kearney S.M."/>
            <person name="Perrotta A.R."/>
            <person name="Berdy B."/>
            <person name="Zhao S."/>
            <person name="Lieberman T.D."/>
            <person name="Swanson P.K."/>
            <person name="Smith M."/>
            <person name="Roesemann S."/>
            <person name="Alexander J.E."/>
            <person name="Rich S.A."/>
            <person name="Livny J."/>
            <person name="Vlamakis H."/>
            <person name="Clish C."/>
            <person name="Bullock K."/>
            <person name="Deik A."/>
            <person name="Scott J."/>
            <person name="Pierce K.A."/>
            <person name="Xavier R.J."/>
            <person name="Alm E.J."/>
        </authorList>
    </citation>
    <scope>NUCLEOTIDE SEQUENCE [LARGE SCALE GENOMIC DNA]</scope>
    <source>
        <strain evidence="10 15">BIOML-A1</strain>
    </source>
</reference>
<sequence>MMTIREAVKWGAKRLRDNNVDNADHDSFELLSAINGMTRTFYLVNGDSMLSEENFLLYEEYIDKRAAHVPLQHILGKAYFYGYEFEVNEDVLIPRPDTEVLVGEVIKVTRNGDNILDMCTGSGCIGITLAKKFPESRVLGVDVSEKALKVAQKNKHNLEADNIDFMLSDLFGELGNDITFNTIVSNPPYIPTKVIETLQDEVRLHDPLLALDGTEDGLMFYRKITEKAREYLKTDGYLCYEIGAEQAADVSEIMKQAGLRDITVVKDLAGLDRVVMGRK</sequence>
<evidence type="ECO:0000256" key="2">
    <source>
        <dbReference type="ARBA" id="ARBA00022679"/>
    </source>
</evidence>
<dbReference type="InterPro" id="IPR007848">
    <property type="entry name" value="Small_mtfrase_dom"/>
</dbReference>
<keyword evidence="2 5" id="KW-0808">Transferase</keyword>
<dbReference type="Gene3D" id="3.40.50.150">
    <property type="entry name" value="Vaccinia Virus protein VP39"/>
    <property type="match status" value="1"/>
</dbReference>
<proteinExistence type="inferred from homology"/>
<evidence type="ECO:0000313" key="13">
    <source>
        <dbReference type="Proteomes" id="UP000095780"/>
    </source>
</evidence>
<dbReference type="InterPro" id="IPR004556">
    <property type="entry name" value="HemK-like"/>
</dbReference>
<evidence type="ECO:0000256" key="3">
    <source>
        <dbReference type="ARBA" id="ARBA00022691"/>
    </source>
</evidence>
<dbReference type="Proteomes" id="UP000285844">
    <property type="component" value="Unassembled WGS sequence"/>
</dbReference>
<dbReference type="InterPro" id="IPR029063">
    <property type="entry name" value="SAM-dependent_MTases_sf"/>
</dbReference>
<dbReference type="SUPFAM" id="SSF53335">
    <property type="entry name" value="S-adenosyl-L-methionine-dependent methyltransferases"/>
    <property type="match status" value="1"/>
</dbReference>
<dbReference type="GO" id="GO:0003676">
    <property type="term" value="F:nucleic acid binding"/>
    <property type="evidence" value="ECO:0007669"/>
    <property type="project" value="InterPro"/>
</dbReference>
<dbReference type="EC" id="2.1.1.297" evidence="5"/>
<evidence type="ECO:0000313" key="14">
    <source>
        <dbReference type="Proteomes" id="UP000285844"/>
    </source>
</evidence>
<dbReference type="Pfam" id="PF05175">
    <property type="entry name" value="MTS"/>
    <property type="match status" value="1"/>
</dbReference>
<evidence type="ECO:0000256" key="5">
    <source>
        <dbReference type="HAMAP-Rule" id="MF_02126"/>
    </source>
</evidence>
<evidence type="ECO:0000313" key="10">
    <source>
        <dbReference type="EMBL" id="MSC56524.1"/>
    </source>
</evidence>
<comment type="catalytic activity">
    <reaction evidence="4 5">
        <text>L-glutaminyl-[peptide chain release factor] + S-adenosyl-L-methionine = N(5)-methyl-L-glutaminyl-[peptide chain release factor] + S-adenosyl-L-homocysteine + H(+)</text>
        <dbReference type="Rhea" id="RHEA:42896"/>
        <dbReference type="Rhea" id="RHEA-COMP:10271"/>
        <dbReference type="Rhea" id="RHEA-COMP:10272"/>
        <dbReference type="ChEBI" id="CHEBI:15378"/>
        <dbReference type="ChEBI" id="CHEBI:30011"/>
        <dbReference type="ChEBI" id="CHEBI:57856"/>
        <dbReference type="ChEBI" id="CHEBI:59789"/>
        <dbReference type="ChEBI" id="CHEBI:61891"/>
        <dbReference type="EC" id="2.1.1.297"/>
    </reaction>
</comment>
<dbReference type="PROSITE" id="PS00092">
    <property type="entry name" value="N6_MTASE"/>
    <property type="match status" value="1"/>
</dbReference>
<dbReference type="GO" id="GO:0102559">
    <property type="term" value="F:peptide chain release factor N(5)-glutamine methyltransferase activity"/>
    <property type="evidence" value="ECO:0007669"/>
    <property type="project" value="UniProtKB-EC"/>
</dbReference>
<evidence type="ECO:0000313" key="9">
    <source>
        <dbReference type="EMBL" id="CUQ81946.1"/>
    </source>
</evidence>
<gene>
    <name evidence="5 9" type="primary">prmC</name>
    <name evidence="11" type="ORF">DW858_03925</name>
    <name evidence="8" type="ORF">ERS852490_01650</name>
    <name evidence="9" type="ORF">ERS852492_00891</name>
    <name evidence="10" type="ORF">GKE48_03515</name>
</gene>
<keyword evidence="1 5" id="KW-0489">Methyltransferase</keyword>
<reference evidence="11 14" key="2">
    <citation type="submission" date="2018-08" db="EMBL/GenBank/DDBJ databases">
        <title>A genome reference for cultivated species of the human gut microbiota.</title>
        <authorList>
            <person name="Zou Y."/>
            <person name="Xue W."/>
            <person name="Luo G."/>
        </authorList>
    </citation>
    <scope>NUCLEOTIDE SEQUENCE [LARGE SCALE GENOMIC DNA]</scope>
    <source>
        <strain evidence="11 14">AM37-3BH</strain>
    </source>
</reference>
<evidence type="ECO:0000256" key="4">
    <source>
        <dbReference type="ARBA" id="ARBA00048391"/>
    </source>
</evidence>
<evidence type="ECO:0000313" key="11">
    <source>
        <dbReference type="EMBL" id="RHC14199.1"/>
    </source>
</evidence>